<sequence>MVFISSGMNGWGGLAPFLHLNNLNHLDKFNHFYKSYRINNEMTGVKMKIGIVGNYGHDNNGDEAILEGILTQLREEYGITENNIVLFSNHPQNTMSRYNIESYFLIKKEGAFIRSVLATLSQHFKEVRKLDVLIMGGGGVLMDMFKRDAPLYSTLVFLARVFGCKVIIYGVGAGPIRTFVGKNLIKGMIGASAITAVRDAESKNLLQSIGVDKTIEVIPDPALALGDASLKRRTQKIKRVGVTALPYYSSAYWPESDEDIYENYINDMAIGLDRAIDEHNVEITFFSTKYPQDIGATKDIYDKMKRKDSAIILEENLYPQELIKLSRDMDFVIGTRLHSLILSTAAGTPVIGVGYHPKVHSFMKRIEQLDTYISMEELADHSAFTRIMKMAGKRWNQVQEEYITLSSEMKRDTIQSRKLLGKILNNLKK</sequence>
<protein>
    <submittedName>
        <fullName evidence="2">Polysaccharide pyruvyl transferase</fullName>
    </submittedName>
</protein>
<reference evidence="2 3" key="1">
    <citation type="submission" date="2019-08" db="EMBL/GenBank/DDBJ databases">
        <title>Bacillus genomes from the desert of Cuatro Cienegas, Coahuila.</title>
        <authorList>
            <person name="Olmedo-Alvarez G."/>
        </authorList>
    </citation>
    <scope>NUCLEOTIDE SEQUENCE [LARGE SCALE GENOMIC DNA]</scope>
    <source>
        <strain evidence="2 3">CH128b_4D</strain>
    </source>
</reference>
<dbReference type="Pfam" id="PF04230">
    <property type="entry name" value="PS_pyruv_trans"/>
    <property type="match status" value="1"/>
</dbReference>
<dbReference type="PANTHER" id="PTHR36836:SF1">
    <property type="entry name" value="COLANIC ACID BIOSYNTHESIS PROTEIN WCAK"/>
    <property type="match status" value="1"/>
</dbReference>
<keyword evidence="2" id="KW-0808">Transferase</keyword>
<gene>
    <name evidence="2" type="ORF">FZC84_13080</name>
</gene>
<name>A0A5D4MBH2_9BACI</name>
<dbReference type="Proteomes" id="UP000325182">
    <property type="component" value="Unassembled WGS sequence"/>
</dbReference>
<dbReference type="AlphaFoldDB" id="A0A5D4MBH2"/>
<evidence type="ECO:0000313" key="2">
    <source>
        <dbReference type="EMBL" id="TYR98951.1"/>
    </source>
</evidence>
<evidence type="ECO:0000259" key="1">
    <source>
        <dbReference type="Pfam" id="PF04230"/>
    </source>
</evidence>
<comment type="caution">
    <text evidence="2">The sequence shown here is derived from an EMBL/GenBank/DDBJ whole genome shotgun (WGS) entry which is preliminary data.</text>
</comment>
<dbReference type="EMBL" id="VTEG01000008">
    <property type="protein sequence ID" value="TYR98951.1"/>
    <property type="molecule type" value="Genomic_DNA"/>
</dbReference>
<proteinExistence type="predicted"/>
<dbReference type="GO" id="GO:0016740">
    <property type="term" value="F:transferase activity"/>
    <property type="evidence" value="ECO:0007669"/>
    <property type="project" value="UniProtKB-KW"/>
</dbReference>
<dbReference type="PANTHER" id="PTHR36836">
    <property type="entry name" value="COLANIC ACID BIOSYNTHESIS PROTEIN WCAK"/>
    <property type="match status" value="1"/>
</dbReference>
<dbReference type="InterPro" id="IPR007345">
    <property type="entry name" value="Polysacch_pyruvyl_Trfase"/>
</dbReference>
<accession>A0A5D4MBH2</accession>
<feature type="domain" description="Polysaccharide pyruvyl transferase" evidence="1">
    <location>
        <begin position="61"/>
        <end position="356"/>
    </location>
</feature>
<organism evidence="2 3">
    <name type="scientific">Rossellomorea vietnamensis</name>
    <dbReference type="NCBI Taxonomy" id="218284"/>
    <lineage>
        <taxon>Bacteria</taxon>
        <taxon>Bacillati</taxon>
        <taxon>Bacillota</taxon>
        <taxon>Bacilli</taxon>
        <taxon>Bacillales</taxon>
        <taxon>Bacillaceae</taxon>
        <taxon>Rossellomorea</taxon>
    </lineage>
</organism>
<evidence type="ECO:0000313" key="3">
    <source>
        <dbReference type="Proteomes" id="UP000325182"/>
    </source>
</evidence>